<name>A0AA88XZV6_PINIB</name>
<organism evidence="2 3">
    <name type="scientific">Pinctada imbricata</name>
    <name type="common">Atlantic pearl-oyster</name>
    <name type="synonym">Pinctada martensii</name>
    <dbReference type="NCBI Taxonomy" id="66713"/>
    <lineage>
        <taxon>Eukaryota</taxon>
        <taxon>Metazoa</taxon>
        <taxon>Spiralia</taxon>
        <taxon>Lophotrochozoa</taxon>
        <taxon>Mollusca</taxon>
        <taxon>Bivalvia</taxon>
        <taxon>Autobranchia</taxon>
        <taxon>Pteriomorphia</taxon>
        <taxon>Pterioida</taxon>
        <taxon>Pterioidea</taxon>
        <taxon>Pteriidae</taxon>
        <taxon>Pinctada</taxon>
    </lineage>
</organism>
<keyword evidence="3" id="KW-1185">Reference proteome</keyword>
<dbReference type="Proteomes" id="UP001186944">
    <property type="component" value="Unassembled WGS sequence"/>
</dbReference>
<proteinExistence type="predicted"/>
<dbReference type="Gene3D" id="3.60.10.10">
    <property type="entry name" value="Endonuclease/exonuclease/phosphatase"/>
    <property type="match status" value="1"/>
</dbReference>
<dbReference type="PANTHER" id="PTHR47027:SF20">
    <property type="entry name" value="REVERSE TRANSCRIPTASE-LIKE PROTEIN WITH RNA-DIRECTED DNA POLYMERASE DOMAIN"/>
    <property type="match status" value="1"/>
</dbReference>
<evidence type="ECO:0000313" key="2">
    <source>
        <dbReference type="EMBL" id="KAK3095692.1"/>
    </source>
</evidence>
<evidence type="ECO:0000313" key="3">
    <source>
        <dbReference type="Proteomes" id="UP001186944"/>
    </source>
</evidence>
<reference evidence="2" key="1">
    <citation type="submission" date="2019-08" db="EMBL/GenBank/DDBJ databases">
        <title>The improved chromosome-level genome for the pearl oyster Pinctada fucata martensii using PacBio sequencing and Hi-C.</title>
        <authorList>
            <person name="Zheng Z."/>
        </authorList>
    </citation>
    <scope>NUCLEOTIDE SEQUENCE</scope>
    <source>
        <strain evidence="2">ZZ-2019</strain>
        <tissue evidence="2">Adductor muscle</tissue>
    </source>
</reference>
<dbReference type="EMBL" id="VSWD01000008">
    <property type="protein sequence ID" value="KAK3095692.1"/>
    <property type="molecule type" value="Genomic_DNA"/>
</dbReference>
<feature type="domain" description="Reverse transcriptase" evidence="1">
    <location>
        <begin position="378"/>
        <end position="656"/>
    </location>
</feature>
<comment type="caution">
    <text evidence="2">The sequence shown here is derived from an EMBL/GenBank/DDBJ whole genome shotgun (WGS) entry which is preliminary data.</text>
</comment>
<dbReference type="InterPro" id="IPR043502">
    <property type="entry name" value="DNA/RNA_pol_sf"/>
</dbReference>
<protein>
    <recommendedName>
        <fullName evidence="1">Reverse transcriptase domain-containing protein</fullName>
    </recommendedName>
</protein>
<dbReference type="AlphaFoldDB" id="A0AA88XZV6"/>
<evidence type="ECO:0000259" key="1">
    <source>
        <dbReference type="PROSITE" id="PS50878"/>
    </source>
</evidence>
<dbReference type="Pfam" id="PF00078">
    <property type="entry name" value="RVT_1"/>
    <property type="match status" value="1"/>
</dbReference>
<sequence>MDEYSVSEIEFVESLFERNILEPVRNNKDAVCNNYGRKLVEFCRNNTVLICNGRIGNDKSGELTCKATSAIDYVIATPKCMCFIDDFEINEFDHLLSDIHCSICFNLRVYHEGNDSVSCEIENSQGVSWSKAGKWQNDKTELYRQNIDIDAVNELMTLLQSLDATNTNGTEMNSIAEKLANIYKESATKTFRPKSESEHKTKVTEGKPWFGRNCNSARRKYHLTRKMYYRNKNVENKMRMNEASKSYKKTMNKYIRQHKKNMEDKLRNLRSKSPKEYWKILNRFRKKGDIKADLNELFDYFKTVNETSESGNEGIVTENDAQESLNEILNDDISIEEIKTGIAKLKTGKSAGIDGVINEFIINTSDILLPIIHKMFCLILDSGCLPDDWLKGIIIPIYKGGDASLPQNYRPITLLSCIGKLFTLILNNRLNFYLDSYETLTEAQTGFRNGYSTLDNIFTLHSLISILSRRRKKLYCAFVDFSKAFDTVWRAGLWQKLLKQNINGKFLKVIQNMYSGIKSCIRVGNDVTTFFCCTSGVRQGENLSPVLFSLFLNDLEEYLYQKECNGINIDLPLDQCISIIALLYADDTIIISDNPNDLQHTLDAFCSYCSFWKLHVNIGKTKIVIFGSRGKSDKVFRFGSDTVEIVDSYKYLGIMFKSNGSFKMAITHIVNQAKKAMHLLYSRIINLELPVDCQLMLFKQTIMPILLYGSEVWGFANIKAIEKIHTEFLRFVLKVKKSTPLCTHRVNRFYEPGRILRIGQIRS</sequence>
<dbReference type="InterPro" id="IPR000477">
    <property type="entry name" value="RT_dom"/>
</dbReference>
<dbReference type="SUPFAM" id="SSF56672">
    <property type="entry name" value="DNA/RNA polymerases"/>
    <property type="match status" value="1"/>
</dbReference>
<dbReference type="CDD" id="cd01650">
    <property type="entry name" value="RT_nLTR_like"/>
    <property type="match status" value="1"/>
</dbReference>
<dbReference type="PANTHER" id="PTHR47027">
    <property type="entry name" value="REVERSE TRANSCRIPTASE DOMAIN-CONTAINING PROTEIN"/>
    <property type="match status" value="1"/>
</dbReference>
<gene>
    <name evidence="2" type="ORF">FSP39_017643</name>
</gene>
<dbReference type="InterPro" id="IPR036691">
    <property type="entry name" value="Endo/exonu/phosph_ase_sf"/>
</dbReference>
<dbReference type="PROSITE" id="PS50878">
    <property type="entry name" value="RT_POL"/>
    <property type="match status" value="1"/>
</dbReference>
<accession>A0AA88XZV6</accession>